<reference evidence="12" key="1">
    <citation type="journal article" date="2014" name="Int. J. Syst. Evol. Microbiol.">
        <title>Complete genome sequence of Corynebacterium casei LMG S-19264T (=DSM 44701T), isolated from a smear-ripened cheese.</title>
        <authorList>
            <consortium name="US DOE Joint Genome Institute (JGI-PGF)"/>
            <person name="Walter F."/>
            <person name="Albersmeier A."/>
            <person name="Kalinowski J."/>
            <person name="Ruckert C."/>
        </authorList>
    </citation>
    <scope>NUCLEOTIDE SEQUENCE</scope>
    <source>
        <strain evidence="12">NBRC 108769</strain>
    </source>
</reference>
<dbReference type="Gene3D" id="3.30.1150.10">
    <property type="match status" value="3"/>
</dbReference>
<protein>
    <recommendedName>
        <fullName evidence="11">TonB C-terminal domain-containing protein</fullName>
    </recommendedName>
</protein>
<keyword evidence="6 10" id="KW-0812">Transmembrane</keyword>
<dbReference type="SUPFAM" id="SSF74653">
    <property type="entry name" value="TolA/TonB C-terminal domain"/>
    <property type="match status" value="3"/>
</dbReference>
<dbReference type="GO" id="GO:0098797">
    <property type="term" value="C:plasma membrane protein complex"/>
    <property type="evidence" value="ECO:0007669"/>
    <property type="project" value="TreeGrafter"/>
</dbReference>
<dbReference type="InterPro" id="IPR008756">
    <property type="entry name" value="Peptidase_M56"/>
</dbReference>
<dbReference type="InterPro" id="IPR006260">
    <property type="entry name" value="TonB/TolA_C"/>
</dbReference>
<keyword evidence="9 10" id="KW-0472">Membrane</keyword>
<evidence type="ECO:0000256" key="8">
    <source>
        <dbReference type="ARBA" id="ARBA00022989"/>
    </source>
</evidence>
<feature type="domain" description="TonB C-terminal" evidence="11">
    <location>
        <begin position="424"/>
        <end position="524"/>
    </location>
</feature>
<organism evidence="12 13">
    <name type="scientific">Portibacter lacus</name>
    <dbReference type="NCBI Taxonomy" id="1099794"/>
    <lineage>
        <taxon>Bacteria</taxon>
        <taxon>Pseudomonadati</taxon>
        <taxon>Bacteroidota</taxon>
        <taxon>Saprospiria</taxon>
        <taxon>Saprospirales</taxon>
        <taxon>Haliscomenobacteraceae</taxon>
        <taxon>Portibacter</taxon>
    </lineage>
</organism>
<sequence>MEFVPWKNESNVAHVIYPMLMEIDDLQAVVARKEVDTFNWMNILYFIYAVGFIVSFVRFSMGIKRVLELFWASEKTVKNGYTLVMTEEKHLPFSFFNWVFFSKKMSMGNEIDGILHHEIEHIKGRHSIDVLVTELLKVIFWCSPMIYLYKNALKEIHEYLADQVVIKNTDKKTYKQLLLTQTNNSLQMALTHQFFNSHLKNRLKMINQKRSGRPTLVMYALGIPVLLLLLFAFTFAIQGPNATNENVPELIQNIGKYYMEEDPQKAPYFQIDGKDIELPLFNHISLYGNIGNAVVLLPEDAIRKFGERAKLGYINFERPILKQKELLVDGYNPRKYRYDAELIVSGMEVRKKYFPNNAVKLEKTIPSAGKKMMTILMAGISTDVTEKNIGPRTFNEELETDYESIARFPACEDKGMKDRDLLRCSYKEMLDYVYSNLEYPEKARKNGVHGSASIDFVVTSKGELEDFNIYRNLGGGCAYAALDAVKKLKDLDQKWIPAMKDGKAVNMRYVLPIRFELDEEGRDAYESLELKVDTIPAQSTRNIETTNEIFKVVEQMPRFPGCESISGTNAEKEDCAKQKMLEYIYTNLKYPKVARDAGIEGMAVVQFVITSEGRIKDAKVVRSLSPETDEETLKVVESMDFMDSNWTPGYQRGNAVNVQYTLPIRFKLEGDKAKEGVLPLQEVEIKKNISADNASKPSPLIYVDGALYEGEVNDIDKEKIASVNVIKGEPAIAQYGEQAKDGVINITTKESVVKPTTKNIVGKAKPIIYVDGALYEEEVDDIDNEEIATINIYKGESAIVKYGEQAKDGVINITTKAGQDKGEVDSENDANFKIYENRLASTKFGNERKIYAFGKVIKNGPVSFMKPSLNLSDYRKERMTEIRAIGTIEGADSENVEEPFIVVDGEEKDNSEFSMDEIKPDDIASINVLKGETAIEKYGYKGVNGVIEITTKNAQGKVENYKPGPNNTPAYFPGCDDETDAAAKDKCSKTNLINYLYKNIKYPAEARKQGVEGMVVTSFVIDQNGKMKNFNLKRKVAGLDDSALAIIDKMAKEIVWTPAMKDGKAVAMEFNLPISYKLPAEKQADKEILEIREGGELSLQQVAIFPNPAKEMVNIKFEAEAKPVILDLFNIEGKQLYQKVYSDFNGSFDQSINLTQFSEKVILIRVSQEGKTFTRKLVVE</sequence>
<keyword evidence="13" id="KW-1185">Reference proteome</keyword>
<dbReference type="Pfam" id="PF05569">
    <property type="entry name" value="Peptidase_M56"/>
    <property type="match status" value="1"/>
</dbReference>
<comment type="subcellular location">
    <subcellularLocation>
        <location evidence="1">Cell inner membrane</location>
        <topology evidence="1">Single-pass membrane protein</topology>
        <orientation evidence="1">Periplasmic side</orientation>
    </subcellularLocation>
</comment>
<keyword evidence="7" id="KW-0653">Protein transport</keyword>
<dbReference type="PANTHER" id="PTHR33446">
    <property type="entry name" value="PROTEIN TONB-RELATED"/>
    <property type="match status" value="1"/>
</dbReference>
<name>A0AA37SLB9_9BACT</name>
<keyword evidence="5" id="KW-0997">Cell inner membrane</keyword>
<dbReference type="Proteomes" id="UP001156666">
    <property type="component" value="Unassembled WGS sequence"/>
</dbReference>
<dbReference type="CDD" id="cd07341">
    <property type="entry name" value="M56_BlaR1_MecR1_like"/>
    <property type="match status" value="1"/>
</dbReference>
<evidence type="ECO:0000259" key="11">
    <source>
        <dbReference type="PROSITE" id="PS52015"/>
    </source>
</evidence>
<reference evidence="12" key="2">
    <citation type="submission" date="2023-01" db="EMBL/GenBank/DDBJ databases">
        <title>Draft genome sequence of Portibacter lacus strain NBRC 108769.</title>
        <authorList>
            <person name="Sun Q."/>
            <person name="Mori K."/>
        </authorList>
    </citation>
    <scope>NUCLEOTIDE SEQUENCE</scope>
    <source>
        <strain evidence="12">NBRC 108769</strain>
    </source>
</reference>
<feature type="domain" description="TonB C-terminal" evidence="11">
    <location>
        <begin position="987"/>
        <end position="1085"/>
    </location>
</feature>
<evidence type="ECO:0000256" key="2">
    <source>
        <dbReference type="ARBA" id="ARBA00006555"/>
    </source>
</evidence>
<gene>
    <name evidence="12" type="ORF">GCM10007940_03990</name>
</gene>
<feature type="domain" description="TonB C-terminal" evidence="11">
    <location>
        <begin position="575"/>
        <end position="675"/>
    </location>
</feature>
<dbReference type="GO" id="GO:0031992">
    <property type="term" value="F:energy transducer activity"/>
    <property type="evidence" value="ECO:0007669"/>
    <property type="project" value="TreeGrafter"/>
</dbReference>
<keyword evidence="3" id="KW-0813">Transport</keyword>
<dbReference type="InterPro" id="IPR026444">
    <property type="entry name" value="Secre_tail"/>
</dbReference>
<evidence type="ECO:0000256" key="7">
    <source>
        <dbReference type="ARBA" id="ARBA00022927"/>
    </source>
</evidence>
<evidence type="ECO:0000256" key="6">
    <source>
        <dbReference type="ARBA" id="ARBA00022692"/>
    </source>
</evidence>
<comment type="caution">
    <text evidence="12">The sequence shown here is derived from an EMBL/GenBank/DDBJ whole genome shotgun (WGS) entry which is preliminary data.</text>
</comment>
<dbReference type="NCBIfam" id="TIGR01352">
    <property type="entry name" value="tonB_Cterm"/>
    <property type="match status" value="2"/>
</dbReference>
<evidence type="ECO:0000256" key="10">
    <source>
        <dbReference type="SAM" id="Phobius"/>
    </source>
</evidence>
<evidence type="ECO:0000256" key="5">
    <source>
        <dbReference type="ARBA" id="ARBA00022519"/>
    </source>
</evidence>
<comment type="similarity">
    <text evidence="2">Belongs to the TonB family.</text>
</comment>
<dbReference type="Pfam" id="PF03544">
    <property type="entry name" value="TonB_C"/>
    <property type="match status" value="3"/>
</dbReference>
<dbReference type="Gene3D" id="2.170.130.10">
    <property type="entry name" value="TonB-dependent receptor, plug domain"/>
    <property type="match status" value="3"/>
</dbReference>
<dbReference type="InterPro" id="IPR037682">
    <property type="entry name" value="TonB_C"/>
</dbReference>
<proteinExistence type="inferred from homology"/>
<dbReference type="GO" id="GO:0015031">
    <property type="term" value="P:protein transport"/>
    <property type="evidence" value="ECO:0007669"/>
    <property type="project" value="UniProtKB-KW"/>
</dbReference>
<evidence type="ECO:0000313" key="12">
    <source>
        <dbReference type="EMBL" id="GLR15784.1"/>
    </source>
</evidence>
<evidence type="ECO:0000256" key="9">
    <source>
        <dbReference type="ARBA" id="ARBA00023136"/>
    </source>
</evidence>
<keyword evidence="8 10" id="KW-1133">Transmembrane helix</keyword>
<dbReference type="Pfam" id="PF18962">
    <property type="entry name" value="Por_Secre_tail"/>
    <property type="match status" value="1"/>
</dbReference>
<evidence type="ECO:0000313" key="13">
    <source>
        <dbReference type="Proteomes" id="UP001156666"/>
    </source>
</evidence>
<feature type="transmembrane region" description="Helical" evidence="10">
    <location>
        <begin position="216"/>
        <end position="237"/>
    </location>
</feature>
<accession>A0AA37SLB9</accession>
<dbReference type="PROSITE" id="PS52015">
    <property type="entry name" value="TONB_CTD"/>
    <property type="match status" value="3"/>
</dbReference>
<dbReference type="InterPro" id="IPR037066">
    <property type="entry name" value="Plug_dom_sf"/>
</dbReference>
<keyword evidence="4" id="KW-1003">Cell membrane</keyword>
<dbReference type="InterPro" id="IPR051045">
    <property type="entry name" value="TonB-dependent_transducer"/>
</dbReference>
<dbReference type="PANTHER" id="PTHR33446:SF2">
    <property type="entry name" value="PROTEIN TONB"/>
    <property type="match status" value="1"/>
</dbReference>
<evidence type="ECO:0000256" key="3">
    <source>
        <dbReference type="ARBA" id="ARBA00022448"/>
    </source>
</evidence>
<dbReference type="AlphaFoldDB" id="A0AA37SLB9"/>
<dbReference type="EMBL" id="BSOH01000001">
    <property type="protein sequence ID" value="GLR15784.1"/>
    <property type="molecule type" value="Genomic_DNA"/>
</dbReference>
<dbReference type="SUPFAM" id="SSF56935">
    <property type="entry name" value="Porins"/>
    <property type="match status" value="3"/>
</dbReference>
<evidence type="ECO:0000256" key="4">
    <source>
        <dbReference type="ARBA" id="ARBA00022475"/>
    </source>
</evidence>
<feature type="transmembrane region" description="Helical" evidence="10">
    <location>
        <begin position="43"/>
        <end position="61"/>
    </location>
</feature>
<dbReference type="GO" id="GO:0055085">
    <property type="term" value="P:transmembrane transport"/>
    <property type="evidence" value="ECO:0007669"/>
    <property type="project" value="InterPro"/>
</dbReference>
<evidence type="ECO:0000256" key="1">
    <source>
        <dbReference type="ARBA" id="ARBA00004383"/>
    </source>
</evidence>